<keyword evidence="1" id="KW-0812">Transmembrane</keyword>
<evidence type="ECO:0000256" key="1">
    <source>
        <dbReference type="SAM" id="Phobius"/>
    </source>
</evidence>
<feature type="transmembrane region" description="Helical" evidence="1">
    <location>
        <begin position="78"/>
        <end position="95"/>
    </location>
</feature>
<evidence type="ECO:0000313" key="2">
    <source>
        <dbReference type="EMBL" id="PIC15246.1"/>
    </source>
</evidence>
<keyword evidence="3" id="KW-1185">Reference proteome</keyword>
<gene>
    <name evidence="2" type="primary">Cnig_chr_X.g22298</name>
    <name evidence="2" type="ORF">B9Z55_022298</name>
</gene>
<proteinExistence type="predicted"/>
<keyword evidence="1" id="KW-1133">Transmembrane helix</keyword>
<dbReference type="AlphaFoldDB" id="A0A2G5SK58"/>
<dbReference type="OrthoDB" id="10284007at2759"/>
<protein>
    <submittedName>
        <fullName evidence="2">Uncharacterized protein</fullName>
    </submittedName>
</protein>
<organism evidence="2 3">
    <name type="scientific">Caenorhabditis nigoni</name>
    <dbReference type="NCBI Taxonomy" id="1611254"/>
    <lineage>
        <taxon>Eukaryota</taxon>
        <taxon>Metazoa</taxon>
        <taxon>Ecdysozoa</taxon>
        <taxon>Nematoda</taxon>
        <taxon>Chromadorea</taxon>
        <taxon>Rhabditida</taxon>
        <taxon>Rhabditina</taxon>
        <taxon>Rhabditomorpha</taxon>
        <taxon>Rhabditoidea</taxon>
        <taxon>Rhabditidae</taxon>
        <taxon>Peloderinae</taxon>
        <taxon>Caenorhabditis</taxon>
    </lineage>
</organism>
<evidence type="ECO:0000313" key="3">
    <source>
        <dbReference type="Proteomes" id="UP000230233"/>
    </source>
</evidence>
<accession>A0A2G5SK58</accession>
<dbReference type="EMBL" id="PDUG01000006">
    <property type="protein sequence ID" value="PIC15246.1"/>
    <property type="molecule type" value="Genomic_DNA"/>
</dbReference>
<reference evidence="3" key="1">
    <citation type="submission" date="2017-10" db="EMBL/GenBank/DDBJ databases">
        <title>Rapid genome shrinkage in a self-fertile nematode reveals novel sperm competition proteins.</title>
        <authorList>
            <person name="Yin D."/>
            <person name="Schwarz E.M."/>
            <person name="Thomas C.G."/>
            <person name="Felde R.L."/>
            <person name="Korf I.F."/>
            <person name="Cutter A.D."/>
            <person name="Schartner C.M."/>
            <person name="Ralston E.J."/>
            <person name="Meyer B.J."/>
            <person name="Haag E.S."/>
        </authorList>
    </citation>
    <scope>NUCLEOTIDE SEQUENCE [LARGE SCALE GENOMIC DNA]</scope>
    <source>
        <strain evidence="3">JU1422</strain>
    </source>
</reference>
<name>A0A2G5SK58_9PELO</name>
<keyword evidence="1" id="KW-0472">Membrane</keyword>
<comment type="caution">
    <text evidence="2">The sequence shown here is derived from an EMBL/GenBank/DDBJ whole genome shotgun (WGS) entry which is preliminary data.</text>
</comment>
<sequence>MPFAGRSRSPSPEIPEVPRIRVPRAPPQFIGYEIINRQYLQFNPNPLATEPNTVHVVLLTEYHDYLLPRPRPRAEVEPVSFISILFLTTCIYMLYREIMGIK</sequence>
<dbReference type="Proteomes" id="UP000230233">
    <property type="component" value="Chromosome X"/>
</dbReference>